<dbReference type="EMBL" id="RAYI01000010">
    <property type="protein sequence ID" value="RLT74120.1"/>
    <property type="molecule type" value="Genomic_DNA"/>
</dbReference>
<evidence type="ECO:0000313" key="1">
    <source>
        <dbReference type="EMBL" id="RLT74120.1"/>
    </source>
</evidence>
<sequence>MDEEFLINIDIAGKKYPLPINREREELYRKAAKQLQSKILAYGEKYNKNGELDMKDLLAMAAFDLALQNVVLKERNDTSPFTDKIQELTTELEGYLKK</sequence>
<accession>A0A3L7ZVS4</accession>
<evidence type="ECO:0000313" key="2">
    <source>
        <dbReference type="EMBL" id="TGY63597.1"/>
    </source>
</evidence>
<dbReference type="Proteomes" id="UP000310032">
    <property type="component" value="Unassembled WGS sequence"/>
</dbReference>
<keyword evidence="1" id="KW-0132">Cell division</keyword>
<protein>
    <submittedName>
        <fullName evidence="1">Cell division protein ZapA</fullName>
    </submittedName>
</protein>
<dbReference type="GO" id="GO:0051301">
    <property type="term" value="P:cell division"/>
    <property type="evidence" value="ECO:0007669"/>
    <property type="project" value="UniProtKB-KW"/>
</dbReference>
<gene>
    <name evidence="1" type="ORF">D7V78_06760</name>
    <name evidence="2" type="ORF">E5342_01060</name>
</gene>
<keyword evidence="1" id="KW-0131">Cell cycle</keyword>
<comment type="caution">
    <text evidence="1">The sequence shown here is derived from an EMBL/GenBank/DDBJ whole genome shotgun (WGS) entry which is preliminary data.</text>
</comment>
<dbReference type="RefSeq" id="WP_121735556.1">
    <property type="nucleotide sequence ID" value="NZ_QXXG01000008.1"/>
</dbReference>
<reference evidence="1 3" key="1">
    <citation type="submission" date="2018-09" db="EMBL/GenBank/DDBJ databases">
        <title>Murine metabolic-syndrome-specific gut microbial biobank.</title>
        <authorList>
            <person name="Liu C."/>
        </authorList>
    </citation>
    <scope>NUCLEOTIDE SEQUENCE [LARGE SCALE GENOMIC DNA]</scope>
    <source>
        <strain evidence="1 3">8-P5</strain>
    </source>
</reference>
<dbReference type="AlphaFoldDB" id="A0A3L7ZVS4"/>
<proteinExistence type="predicted"/>
<dbReference type="InterPro" id="IPR007838">
    <property type="entry name" value="Cell_div_ZapA-like"/>
</dbReference>
<dbReference type="OrthoDB" id="1495773at2"/>
<dbReference type="InterPro" id="IPR036192">
    <property type="entry name" value="Cell_div_ZapA-like_sf"/>
</dbReference>
<name>A0A3L7ZVS4_PARDI</name>
<dbReference type="Proteomes" id="UP000278164">
    <property type="component" value="Unassembled WGS sequence"/>
</dbReference>
<evidence type="ECO:0000313" key="3">
    <source>
        <dbReference type="Proteomes" id="UP000278164"/>
    </source>
</evidence>
<evidence type="ECO:0000313" key="4">
    <source>
        <dbReference type="Proteomes" id="UP000310032"/>
    </source>
</evidence>
<dbReference type="Pfam" id="PF05164">
    <property type="entry name" value="ZapA"/>
    <property type="match status" value="1"/>
</dbReference>
<dbReference type="SUPFAM" id="SSF102829">
    <property type="entry name" value="Cell division protein ZapA-like"/>
    <property type="match status" value="1"/>
</dbReference>
<organism evidence="1 3">
    <name type="scientific">Parabacteroides distasonis</name>
    <dbReference type="NCBI Taxonomy" id="823"/>
    <lineage>
        <taxon>Bacteria</taxon>
        <taxon>Pseudomonadati</taxon>
        <taxon>Bacteroidota</taxon>
        <taxon>Bacteroidia</taxon>
        <taxon>Bacteroidales</taxon>
        <taxon>Tannerellaceae</taxon>
        <taxon>Parabacteroides</taxon>
    </lineage>
</organism>
<dbReference type="EMBL" id="SRYM01000002">
    <property type="protein sequence ID" value="TGY63597.1"/>
    <property type="molecule type" value="Genomic_DNA"/>
</dbReference>
<reference evidence="2 4" key="2">
    <citation type="submission" date="2019-04" db="EMBL/GenBank/DDBJ databases">
        <title>Microbes associate with the intestines of laboratory mice.</title>
        <authorList>
            <person name="Navarre W."/>
            <person name="Wong E."/>
            <person name="Huang K."/>
            <person name="Tropini C."/>
            <person name="Ng K."/>
            <person name="Yu B."/>
        </authorList>
    </citation>
    <scope>NUCLEOTIDE SEQUENCE [LARGE SCALE GENOMIC DNA]</scope>
    <source>
        <strain evidence="2 4">NM39_I3</strain>
    </source>
</reference>